<reference evidence="9 10" key="1">
    <citation type="submission" date="2018-10" db="EMBL/GenBank/DDBJ databases">
        <authorList>
            <consortium name="Molecular Microbiology and Infection Unit (UMMI)"/>
            <person name="Machado M."/>
        </authorList>
    </citation>
    <scope>NUCLEOTIDE SEQUENCE [LARGE SCALE GENOMIC DNA]</scope>
    <source>
        <strain evidence="9">FMV2238.02</strain>
    </source>
</reference>
<dbReference type="RefSeq" id="WP_125074729.1">
    <property type="nucleotide sequence ID" value="NZ_JAGQEU010000008.1"/>
</dbReference>
<organism evidence="9 10">
    <name type="scientific">Streptococcus canis</name>
    <dbReference type="NCBI Taxonomy" id="1329"/>
    <lineage>
        <taxon>Bacteria</taxon>
        <taxon>Bacillati</taxon>
        <taxon>Bacillota</taxon>
        <taxon>Bacilli</taxon>
        <taxon>Lactobacillales</taxon>
        <taxon>Streptococcaceae</taxon>
        <taxon>Streptococcus</taxon>
    </lineage>
</organism>
<evidence type="ECO:0000313" key="9">
    <source>
        <dbReference type="EMBL" id="VDC43342.1"/>
    </source>
</evidence>
<dbReference type="PANTHER" id="PTHR10963:SF60">
    <property type="entry name" value="GRAM-NEGATIVE BACTERIA-BINDING PROTEIN 1-RELATED"/>
    <property type="match status" value="1"/>
</dbReference>
<dbReference type="InterPro" id="IPR005877">
    <property type="entry name" value="YSIRK_signal_dom"/>
</dbReference>
<dbReference type="NCBIfam" id="TIGR01168">
    <property type="entry name" value="YSIRK_signal"/>
    <property type="match status" value="1"/>
</dbReference>
<dbReference type="Pfam" id="PF00746">
    <property type="entry name" value="Gram_pos_anchor"/>
    <property type="match status" value="1"/>
</dbReference>
<feature type="compositionally biased region" description="Polar residues" evidence="5">
    <location>
        <begin position="142"/>
        <end position="152"/>
    </location>
</feature>
<dbReference type="Pfam" id="PF00754">
    <property type="entry name" value="F5_F8_type_C"/>
    <property type="match status" value="1"/>
</dbReference>
<dbReference type="InterPro" id="IPR000757">
    <property type="entry name" value="Beta-glucanase-like"/>
</dbReference>
<dbReference type="PANTHER" id="PTHR10963">
    <property type="entry name" value="GLYCOSYL HYDROLASE-RELATED"/>
    <property type="match status" value="1"/>
</dbReference>
<accession>A0A3P5XSD0</accession>
<dbReference type="SUPFAM" id="SSF49899">
    <property type="entry name" value="Concanavalin A-like lectins/glucanases"/>
    <property type="match status" value="1"/>
</dbReference>
<dbReference type="SUPFAM" id="SSF49785">
    <property type="entry name" value="Galactose-binding domain-like"/>
    <property type="match status" value="1"/>
</dbReference>
<feature type="chain" id="PRO_5018074930" evidence="6">
    <location>
        <begin position="39"/>
        <end position="1000"/>
    </location>
</feature>
<dbReference type="EC" id="3.2.1.39" evidence="9"/>
<evidence type="ECO:0000256" key="1">
    <source>
        <dbReference type="ARBA" id="ARBA00022512"/>
    </source>
</evidence>
<evidence type="ECO:0000256" key="5">
    <source>
        <dbReference type="SAM" id="MobiDB-lite"/>
    </source>
</evidence>
<keyword evidence="4" id="KW-0572">Peptidoglycan-anchor</keyword>
<dbReference type="InterPro" id="IPR019931">
    <property type="entry name" value="LPXTG_anchor"/>
</dbReference>
<dbReference type="PROSITE" id="PS50847">
    <property type="entry name" value="GRAM_POS_ANCHORING"/>
    <property type="match status" value="1"/>
</dbReference>
<dbReference type="Pfam" id="PF00722">
    <property type="entry name" value="Glyco_hydro_16"/>
    <property type="match status" value="1"/>
</dbReference>
<feature type="region of interest" description="Disordered" evidence="5">
    <location>
        <begin position="129"/>
        <end position="162"/>
    </location>
</feature>
<dbReference type="NCBIfam" id="TIGR01167">
    <property type="entry name" value="LPXTG_anchor"/>
    <property type="match status" value="1"/>
</dbReference>
<keyword evidence="3 6" id="KW-0732">Signal</keyword>
<keyword evidence="2" id="KW-0964">Secreted</keyword>
<dbReference type="EMBL" id="UXEP01000033">
    <property type="protein sequence ID" value="VDC43342.1"/>
    <property type="molecule type" value="Genomic_DNA"/>
</dbReference>
<feature type="domain" description="Gram-positive cocci surface proteins LPxTG" evidence="7">
    <location>
        <begin position="970"/>
        <end position="1000"/>
    </location>
</feature>
<evidence type="ECO:0000256" key="2">
    <source>
        <dbReference type="ARBA" id="ARBA00022525"/>
    </source>
</evidence>
<dbReference type="Pfam" id="PF04650">
    <property type="entry name" value="YSIRK_signal"/>
    <property type="match status" value="1"/>
</dbReference>
<feature type="compositionally biased region" description="Low complexity" evidence="5">
    <location>
        <begin position="58"/>
        <end position="69"/>
    </location>
</feature>
<dbReference type="Gene3D" id="2.60.120.260">
    <property type="entry name" value="Galactose-binding domain-like"/>
    <property type="match status" value="2"/>
</dbReference>
<protein>
    <submittedName>
        <fullName evidence="9">Glucan endo-1,3-beta-glucosidase A1</fullName>
        <ecNumber evidence="9">3.2.1.39</ecNumber>
    </submittedName>
</protein>
<dbReference type="InterPro" id="IPR050546">
    <property type="entry name" value="Glycosyl_Hydrlase_16"/>
</dbReference>
<dbReference type="GO" id="GO:0005975">
    <property type="term" value="P:carbohydrate metabolic process"/>
    <property type="evidence" value="ECO:0007669"/>
    <property type="project" value="InterPro"/>
</dbReference>
<evidence type="ECO:0000256" key="3">
    <source>
        <dbReference type="ARBA" id="ARBA00022729"/>
    </source>
</evidence>
<dbReference type="Gene3D" id="2.60.120.200">
    <property type="match status" value="1"/>
</dbReference>
<evidence type="ECO:0000259" key="8">
    <source>
        <dbReference type="PROSITE" id="PS51762"/>
    </source>
</evidence>
<dbReference type="InterPro" id="IPR000421">
    <property type="entry name" value="FA58C"/>
</dbReference>
<proteinExistence type="predicted"/>
<keyword evidence="1" id="KW-0134">Cell wall</keyword>
<dbReference type="GO" id="GO:0042973">
    <property type="term" value="F:glucan endo-1,3-beta-D-glucosidase activity"/>
    <property type="evidence" value="ECO:0007669"/>
    <property type="project" value="UniProtKB-EC"/>
</dbReference>
<evidence type="ECO:0000313" key="10">
    <source>
        <dbReference type="Proteomes" id="UP000280759"/>
    </source>
</evidence>
<dbReference type="InterPro" id="IPR008979">
    <property type="entry name" value="Galactose-bd-like_sf"/>
</dbReference>
<feature type="domain" description="GH16" evidence="8">
    <location>
        <begin position="366"/>
        <end position="701"/>
    </location>
</feature>
<dbReference type="PROSITE" id="PS51762">
    <property type="entry name" value="GH16_2"/>
    <property type="match status" value="1"/>
</dbReference>
<gene>
    <name evidence="9" type="primary">glcA</name>
    <name evidence="9" type="ORF">FMV2238Y02_18410</name>
</gene>
<evidence type="ECO:0000256" key="6">
    <source>
        <dbReference type="SAM" id="SignalP"/>
    </source>
</evidence>
<evidence type="ECO:0000259" key="7">
    <source>
        <dbReference type="PROSITE" id="PS50847"/>
    </source>
</evidence>
<keyword evidence="9" id="KW-0378">Hydrolase</keyword>
<keyword evidence="10" id="KW-1185">Reference proteome</keyword>
<feature type="signal peptide" evidence="6">
    <location>
        <begin position="1"/>
        <end position="38"/>
    </location>
</feature>
<name>A0A3P5XSD0_STRCB</name>
<feature type="region of interest" description="Disordered" evidence="5">
    <location>
        <begin position="47"/>
        <end position="82"/>
    </location>
</feature>
<sequence precursor="true">MRLFFIMKEKRRFSLRKLAIGVCSVCLGVSLASHSVKAEEATVTETPTTELLSGQTPSAVSASEIKSSSMGQSADKPIESSEDSNLALLKETKEETETTKLVNVVKGKAPTSNSTTMITYELSTIPSVQIENPKQATDGRKNSGSTDKSNTKILAGQETGGKDNGYSSWQPVYLQYDFGDVKPVERIAIYRNTYSDAISTFKKVKVELSTEADFSKNSQVIFEEADFVETVGTKGQPQIIELLKTVNARYIRIWGQGHYIQNTNSSWAGYSSALRFNEVEVLARVKDDGSQNNNTTLVNLAALKQPYVYGLDPTNLEAINDGKFDENYAYHNTRGASYLQYEFKRSYNIKEIRFKLKPGLYSDIAVSFDNTPSPNDGYESIYKEENKTIDSGDIITVSVPEDAQSQYVRFSARRADREPVGYSEIEMLGTGDSYDESRPDYVEPNSKFNKLVWSDEFNGDTIDESKWQIIDGMVNHAAIYNRGAVSIKKDADKSYLSIRSQNYASTDELIKAVGIDRYDDKKLASKITWSSGRVESKDKYSFQYGRMAVRAKVNDSQGIWPAIWMLAQDETGHDEIDVLEFLGQTPWEAWTTNHYGILAKNKASHGVPIEYYEAWSQAFHVYEVEWTPESIKWFIDGEYVFGSDRGRDDGRDGMHSRPMFPILETQVGDGWVGNVDYDKNKTKQNSEYLIDWIRVYQEDNQDQVYFDNLDKEAPSGDYYIQPTHYVGQLTAVSDGKEDFENKNHFYYGGQPRYETSRLFASDDNQENALIYKIDHPSAVHLTTYYKTLSDYKVYNAAAWANEGQSIRAHLLGDDTIDFKVYVSADGNKWTETGLSVVDNFVEATPAYARTNFDARDLAEGTHFVKIVFPKVSGRQYRLANQSLQEVIASDVQLAKVTFTAPKQVKPNQVVQVLTDDKVVNSNLRLTEALLNAHSLSASAPEKVTKSKGSLQEKEILVMEEKTGKNAARTLPKTGDSSTAWLSLAGLVTLLSTVSFFKKKE</sequence>
<evidence type="ECO:0000256" key="4">
    <source>
        <dbReference type="ARBA" id="ARBA00023088"/>
    </source>
</evidence>
<dbReference type="Proteomes" id="UP000280759">
    <property type="component" value="Unassembled WGS sequence"/>
</dbReference>
<dbReference type="AlphaFoldDB" id="A0A3P5XSD0"/>
<dbReference type="CDD" id="cd08023">
    <property type="entry name" value="GH16_laminarinase_like"/>
    <property type="match status" value="1"/>
</dbReference>
<dbReference type="InterPro" id="IPR013320">
    <property type="entry name" value="ConA-like_dom_sf"/>
</dbReference>
<keyword evidence="9" id="KW-0326">Glycosidase</keyword>